<protein>
    <recommendedName>
        <fullName evidence="6">O-antigen ligase-related domain-containing protein</fullName>
    </recommendedName>
</protein>
<feature type="transmembrane region" description="Helical" evidence="5">
    <location>
        <begin position="435"/>
        <end position="454"/>
    </location>
</feature>
<feature type="transmembrane region" description="Helical" evidence="5">
    <location>
        <begin position="36"/>
        <end position="55"/>
    </location>
</feature>
<feature type="domain" description="O-antigen ligase-related" evidence="6">
    <location>
        <begin position="232"/>
        <end position="387"/>
    </location>
</feature>
<feature type="transmembrane region" description="Helical" evidence="5">
    <location>
        <begin position="250"/>
        <end position="268"/>
    </location>
</feature>
<feature type="transmembrane region" description="Helical" evidence="5">
    <location>
        <begin position="121"/>
        <end position="143"/>
    </location>
</feature>
<evidence type="ECO:0000256" key="3">
    <source>
        <dbReference type="ARBA" id="ARBA00022989"/>
    </source>
</evidence>
<evidence type="ECO:0000313" key="8">
    <source>
        <dbReference type="Proteomes" id="UP001500238"/>
    </source>
</evidence>
<keyword evidence="3 5" id="KW-1133">Transmembrane helix</keyword>
<feature type="transmembrane region" description="Helical" evidence="5">
    <location>
        <begin position="407"/>
        <end position="429"/>
    </location>
</feature>
<dbReference type="Proteomes" id="UP001500238">
    <property type="component" value="Unassembled WGS sequence"/>
</dbReference>
<dbReference type="PANTHER" id="PTHR37422">
    <property type="entry name" value="TEICHURONIC ACID BIOSYNTHESIS PROTEIN TUAE"/>
    <property type="match status" value="1"/>
</dbReference>
<feature type="transmembrane region" description="Helical" evidence="5">
    <location>
        <begin position="64"/>
        <end position="83"/>
    </location>
</feature>
<accession>A0ABN1HPG6</accession>
<keyword evidence="2 5" id="KW-0812">Transmembrane</keyword>
<dbReference type="InterPro" id="IPR051533">
    <property type="entry name" value="WaaL-like"/>
</dbReference>
<sequence>MIGDTDAPSRRLRFAGISALVVLCVLFGGSSRADNMSMLVLRPLAVLVTIGALLFPGRRNWQGLSVPLILLGALAAVIAFQLIPLPPALWSALPGHARFLEAAMATGQAQPWRPISVAPDMTLNSLVALVIPLSLLASTALLTPRERVDLLPVLLVLMIASAVLGIAQWAGSENSPLYPYRQSGRYQPLGFFANRNHQAVFLAMALPLLRIWAVLPSGLVHQARTRAWLAGAAALLLSVVVLATGSRSGAVLAALGGATTLIITPPAWRELLPVGGASRTRILIAAAAAALVAAVIASIAVLGRAVSLTRLYQVGQVEADLRIQFLPIVLRITRDYLPFGSGFGTFDPVFRMYEPLWALKPTYFNHAHNDILELALTGGIPAVLVLIAALIFVVLRVRAIVTWGRRRLGSAVALTALLLILIAVAASLTDYPLRTPAMTMVVTLACIWLAAPLAEVRFPTGVRQTSNKTQPRKRRK</sequence>
<feature type="transmembrane region" description="Helical" evidence="5">
    <location>
        <begin position="280"/>
        <end position="302"/>
    </location>
</feature>
<comment type="caution">
    <text evidence="7">The sequence shown here is derived from an EMBL/GenBank/DDBJ whole genome shotgun (WGS) entry which is preliminary data.</text>
</comment>
<evidence type="ECO:0000259" key="6">
    <source>
        <dbReference type="Pfam" id="PF04932"/>
    </source>
</evidence>
<dbReference type="Pfam" id="PF04932">
    <property type="entry name" value="Wzy_C"/>
    <property type="match status" value="1"/>
</dbReference>
<feature type="transmembrane region" description="Helical" evidence="5">
    <location>
        <begin position="150"/>
        <end position="170"/>
    </location>
</feature>
<evidence type="ECO:0000313" key="7">
    <source>
        <dbReference type="EMBL" id="GAA0661653.1"/>
    </source>
</evidence>
<name>A0ABN1HPG6_9SPHN</name>
<organism evidence="7 8">
    <name type="scientific">Sphingomonas insulae</name>
    <dbReference type="NCBI Taxonomy" id="424800"/>
    <lineage>
        <taxon>Bacteria</taxon>
        <taxon>Pseudomonadati</taxon>
        <taxon>Pseudomonadota</taxon>
        <taxon>Alphaproteobacteria</taxon>
        <taxon>Sphingomonadales</taxon>
        <taxon>Sphingomonadaceae</taxon>
        <taxon>Sphingomonas</taxon>
    </lineage>
</organism>
<proteinExistence type="predicted"/>
<reference evidence="7 8" key="1">
    <citation type="journal article" date="2019" name="Int. J. Syst. Evol. Microbiol.">
        <title>The Global Catalogue of Microorganisms (GCM) 10K type strain sequencing project: providing services to taxonomists for standard genome sequencing and annotation.</title>
        <authorList>
            <consortium name="The Broad Institute Genomics Platform"/>
            <consortium name="The Broad Institute Genome Sequencing Center for Infectious Disease"/>
            <person name="Wu L."/>
            <person name="Ma J."/>
        </authorList>
    </citation>
    <scope>NUCLEOTIDE SEQUENCE [LARGE SCALE GENOMIC DNA]</scope>
    <source>
        <strain evidence="7 8">JCM 14603</strain>
    </source>
</reference>
<dbReference type="InterPro" id="IPR007016">
    <property type="entry name" value="O-antigen_ligase-rel_domated"/>
</dbReference>
<feature type="transmembrane region" description="Helical" evidence="5">
    <location>
        <begin position="227"/>
        <end position="244"/>
    </location>
</feature>
<dbReference type="RefSeq" id="WP_163956501.1">
    <property type="nucleotide sequence ID" value="NZ_BAAAES010000005.1"/>
</dbReference>
<feature type="transmembrane region" description="Helical" evidence="5">
    <location>
        <begin position="374"/>
        <end position="395"/>
    </location>
</feature>
<evidence type="ECO:0000256" key="5">
    <source>
        <dbReference type="SAM" id="Phobius"/>
    </source>
</evidence>
<evidence type="ECO:0000256" key="2">
    <source>
        <dbReference type="ARBA" id="ARBA00022692"/>
    </source>
</evidence>
<comment type="subcellular location">
    <subcellularLocation>
        <location evidence="1">Membrane</location>
        <topology evidence="1">Multi-pass membrane protein</topology>
    </subcellularLocation>
</comment>
<feature type="transmembrane region" description="Helical" evidence="5">
    <location>
        <begin position="198"/>
        <end position="215"/>
    </location>
</feature>
<evidence type="ECO:0000256" key="4">
    <source>
        <dbReference type="ARBA" id="ARBA00023136"/>
    </source>
</evidence>
<gene>
    <name evidence="7" type="ORF">GCM10009102_08080</name>
</gene>
<feature type="transmembrane region" description="Helical" evidence="5">
    <location>
        <begin position="12"/>
        <end position="30"/>
    </location>
</feature>
<dbReference type="PANTHER" id="PTHR37422:SF23">
    <property type="entry name" value="TEICHURONIC ACID BIOSYNTHESIS PROTEIN TUAE"/>
    <property type="match status" value="1"/>
</dbReference>
<keyword evidence="4 5" id="KW-0472">Membrane</keyword>
<dbReference type="EMBL" id="BAAAES010000005">
    <property type="protein sequence ID" value="GAA0661653.1"/>
    <property type="molecule type" value="Genomic_DNA"/>
</dbReference>
<evidence type="ECO:0000256" key="1">
    <source>
        <dbReference type="ARBA" id="ARBA00004141"/>
    </source>
</evidence>
<keyword evidence="8" id="KW-1185">Reference proteome</keyword>